<reference evidence="6" key="1">
    <citation type="submission" date="2022-08" db="UniProtKB">
        <authorList>
            <consortium name="EnsemblMetazoa"/>
        </authorList>
    </citation>
    <scope>IDENTIFICATION</scope>
    <source>
        <strain evidence="6">05x7-T-G4-1.051#20</strain>
    </source>
</reference>
<evidence type="ECO:0000256" key="2">
    <source>
        <dbReference type="SAM" id="MobiDB-lite"/>
    </source>
</evidence>
<name>A0A8W8IUK2_MAGGI</name>
<feature type="zinc finger region" description="C3H1-type" evidence="1">
    <location>
        <begin position="637"/>
        <end position="664"/>
    </location>
</feature>
<dbReference type="PROSITE" id="PS50103">
    <property type="entry name" value="ZF_C3H1"/>
    <property type="match status" value="1"/>
</dbReference>
<dbReference type="EnsemblMetazoa" id="G15916.1">
    <property type="protein sequence ID" value="G15916.1:cds"/>
    <property type="gene ID" value="G15916"/>
</dbReference>
<keyword evidence="1" id="KW-0862">Zinc</keyword>
<evidence type="ECO:0000313" key="7">
    <source>
        <dbReference type="Proteomes" id="UP000005408"/>
    </source>
</evidence>
<dbReference type="AlphaFoldDB" id="A0A8W8IUK2"/>
<feature type="transmembrane region" description="Helical" evidence="3">
    <location>
        <begin position="316"/>
        <end position="338"/>
    </location>
</feature>
<organism evidence="6 7">
    <name type="scientific">Magallana gigas</name>
    <name type="common">Pacific oyster</name>
    <name type="synonym">Crassostrea gigas</name>
    <dbReference type="NCBI Taxonomy" id="29159"/>
    <lineage>
        <taxon>Eukaryota</taxon>
        <taxon>Metazoa</taxon>
        <taxon>Spiralia</taxon>
        <taxon>Lophotrochozoa</taxon>
        <taxon>Mollusca</taxon>
        <taxon>Bivalvia</taxon>
        <taxon>Autobranchia</taxon>
        <taxon>Pteriomorphia</taxon>
        <taxon>Ostreida</taxon>
        <taxon>Ostreoidea</taxon>
        <taxon>Ostreidae</taxon>
        <taxon>Magallana</taxon>
    </lineage>
</organism>
<keyword evidence="3" id="KW-1133">Transmembrane helix</keyword>
<keyword evidence="3" id="KW-0472">Membrane</keyword>
<dbReference type="Pfam" id="PF01683">
    <property type="entry name" value="EB"/>
    <property type="match status" value="2"/>
</dbReference>
<dbReference type="InterPro" id="IPR000571">
    <property type="entry name" value="Znf_CCCH"/>
</dbReference>
<keyword evidence="3" id="KW-0812">Transmembrane</keyword>
<dbReference type="GO" id="GO:0008270">
    <property type="term" value="F:zinc ion binding"/>
    <property type="evidence" value="ECO:0007669"/>
    <property type="project" value="UniProtKB-KW"/>
</dbReference>
<keyword evidence="4" id="KW-0732">Signal</keyword>
<accession>A0A8W8IUK2</accession>
<keyword evidence="1" id="KW-0863">Zinc-finger</keyword>
<feature type="region of interest" description="Disordered" evidence="2">
    <location>
        <begin position="417"/>
        <end position="448"/>
    </location>
</feature>
<dbReference type="InterPro" id="IPR006149">
    <property type="entry name" value="EB_dom"/>
</dbReference>
<sequence>MANVSLCTVCVILIVLYKPEALSLNIDRSLCLETIIKFMHDQHKCGFNYEHADELLKDYNVRCQTKCQVTINDMNADINSLKKVELGFGYETYEYEPCRSTNMYTRALNMNIKCLAWNKVKVPIGGYCMQDEQCHRTEKSGVCKLERCVCKTGYILSNFECHEGNLSLNQPCSFSEQCSGSPYASCLERKCSCIEGYTAGESNYCVPVKVSVGGYCTKNEQCHGSKNSGICDHGRCVCRDGYVLSNLECHEGNLVLNQTCSFSEQCTGSPYSSCLGGKCSCIEGYTAKNVTSCIQSQTSIFPKSQHNEEANIGNTLGALFGGLLLGVILTTVAAVFTYRRSKTHGNKRDELNVKFSDNDAVVDPNAFQNIHTKDEKRCFEVGECAEFAYTKSCTGSLPLNQVDLLLTQSGSILGESNTGGVGSIRGQSCPRHSRQERDPQSLDGESDSEITFKEIERSNDEYASSEAIDTFTWSTPISAMVPQKLKQKIWEDQFIDLAVLLPNNLVPGPESSNYTFKLEKNDNISVVPKKAKQSINSIFQWTTAFLRFVAIYAEKFPNVTPNLIKHAETVRDMAASGNVSWQTYDKQIRMDRQIRGTPWGKINVEFMLQAQRSRQENKQSFRSFRTRPGQRSAFTNQLPRGICWSYNREGGCKLERCKFQHICTECQKISGGVIGQRGRTNSHTKPPFAAIQNTAVTLIEAALAPNTKIVYKQALNCFQTFMQNFSNHFLIKKMLSGAKRLASSPDVRQPITLDILENLLVAVPHVANSSYQRSNPQILSCANHEELSQSERCEGWTSVLLWLWKAYIPFRILQGAEIGSEVLKVGQS</sequence>
<evidence type="ECO:0000256" key="1">
    <source>
        <dbReference type="PROSITE-ProRule" id="PRU00723"/>
    </source>
</evidence>
<evidence type="ECO:0000256" key="4">
    <source>
        <dbReference type="SAM" id="SignalP"/>
    </source>
</evidence>
<dbReference type="PANTHER" id="PTHR35558">
    <property type="entry name" value="SGNH_HYDRO DOMAIN-CONTAINING PROTEIN"/>
    <property type="match status" value="1"/>
</dbReference>
<feature type="signal peptide" evidence="4">
    <location>
        <begin position="1"/>
        <end position="23"/>
    </location>
</feature>
<dbReference type="PANTHER" id="PTHR35558:SF1">
    <property type="entry name" value="ENDONUCLEASE_EXONUCLEASE_PHOSPHATASE DOMAIN-CONTAINING PROTEIN"/>
    <property type="match status" value="1"/>
</dbReference>
<keyword evidence="1" id="KW-0479">Metal-binding</keyword>
<feature type="domain" description="C3H1-type" evidence="5">
    <location>
        <begin position="637"/>
        <end position="664"/>
    </location>
</feature>
<feature type="chain" id="PRO_5036451419" description="C3H1-type domain-containing protein" evidence="4">
    <location>
        <begin position="24"/>
        <end position="828"/>
    </location>
</feature>
<dbReference type="Proteomes" id="UP000005408">
    <property type="component" value="Unassembled WGS sequence"/>
</dbReference>
<evidence type="ECO:0000256" key="3">
    <source>
        <dbReference type="SAM" id="Phobius"/>
    </source>
</evidence>
<evidence type="ECO:0000313" key="6">
    <source>
        <dbReference type="EnsemblMetazoa" id="G15916.1:cds"/>
    </source>
</evidence>
<evidence type="ECO:0000259" key="5">
    <source>
        <dbReference type="PROSITE" id="PS50103"/>
    </source>
</evidence>
<keyword evidence="7" id="KW-1185">Reference proteome</keyword>
<protein>
    <recommendedName>
        <fullName evidence="5">C3H1-type domain-containing protein</fullName>
    </recommendedName>
</protein>
<proteinExistence type="predicted"/>